<accession>A0A1Y2F2K2</accession>
<feature type="domain" description="C2" evidence="13">
    <location>
        <begin position="1061"/>
        <end position="1179"/>
    </location>
</feature>
<dbReference type="InterPro" id="IPR000008">
    <property type="entry name" value="C2_dom"/>
</dbReference>
<evidence type="ECO:0000256" key="1">
    <source>
        <dbReference type="ARBA" id="ARBA00004586"/>
    </source>
</evidence>
<keyword evidence="8" id="KW-0445">Lipid transport</keyword>
<reference evidence="15 16" key="1">
    <citation type="submission" date="2016-07" db="EMBL/GenBank/DDBJ databases">
        <title>Pervasive Adenine N6-methylation of Active Genes in Fungi.</title>
        <authorList>
            <consortium name="DOE Joint Genome Institute"/>
            <person name="Mondo S.J."/>
            <person name="Dannebaum R.O."/>
            <person name="Kuo R.C."/>
            <person name="Labutti K."/>
            <person name="Haridas S."/>
            <person name="Kuo A."/>
            <person name="Salamov A."/>
            <person name="Ahrendt S.R."/>
            <person name="Lipzen A."/>
            <person name="Sullivan W."/>
            <person name="Andreopoulos W.B."/>
            <person name="Clum A."/>
            <person name="Lindquist E."/>
            <person name="Daum C."/>
            <person name="Ramamoorthy G.K."/>
            <person name="Gryganskyi A."/>
            <person name="Culley D."/>
            <person name="Magnuson J.K."/>
            <person name="James T.Y."/>
            <person name="O'Malley M.A."/>
            <person name="Stajich J.E."/>
            <person name="Spatafora J.W."/>
            <person name="Visel A."/>
            <person name="Grigoriev I.V."/>
        </authorList>
    </citation>
    <scope>NUCLEOTIDE SEQUENCE [LARGE SCALE GENOMIC DNA]</scope>
    <source>
        <strain evidence="15 16">62-1032</strain>
    </source>
</reference>
<evidence type="ECO:0000256" key="7">
    <source>
        <dbReference type="ARBA" id="ARBA00022989"/>
    </source>
</evidence>
<evidence type="ECO:0000259" key="14">
    <source>
        <dbReference type="PROSITE" id="PS51847"/>
    </source>
</evidence>
<feature type="domain" description="C2" evidence="13">
    <location>
        <begin position="591"/>
        <end position="708"/>
    </location>
</feature>
<feature type="region of interest" description="Disordered" evidence="11">
    <location>
        <begin position="890"/>
        <end position="909"/>
    </location>
</feature>
<keyword evidence="3" id="KW-0597">Phosphoprotein</keyword>
<dbReference type="InterPro" id="IPR031468">
    <property type="entry name" value="SMP_LBD"/>
</dbReference>
<protein>
    <submittedName>
        <fullName evidence="15">C2 domain-containing protein</fullName>
    </submittedName>
</protein>
<dbReference type="SUPFAM" id="SSF49562">
    <property type="entry name" value="C2 domain (Calcium/lipid-binding domain, CaLB)"/>
    <property type="match status" value="5"/>
</dbReference>
<keyword evidence="16" id="KW-1185">Reference proteome</keyword>
<dbReference type="Pfam" id="PF00168">
    <property type="entry name" value="C2"/>
    <property type="match status" value="5"/>
</dbReference>
<feature type="region of interest" description="Disordered" evidence="11">
    <location>
        <begin position="1"/>
        <end position="79"/>
    </location>
</feature>
<dbReference type="CDD" id="cd04040">
    <property type="entry name" value="C2D_Tricalbin-like"/>
    <property type="match status" value="1"/>
</dbReference>
<dbReference type="Pfam" id="PF24920">
    <property type="entry name" value="C2_TCB1"/>
    <property type="match status" value="1"/>
</dbReference>
<evidence type="ECO:0000259" key="13">
    <source>
        <dbReference type="PROSITE" id="PS50004"/>
    </source>
</evidence>
<dbReference type="SMART" id="SM00239">
    <property type="entry name" value="C2"/>
    <property type="match status" value="5"/>
</dbReference>
<dbReference type="STRING" id="106004.A0A1Y2F2K2"/>
<dbReference type="GO" id="GO:0061817">
    <property type="term" value="P:endoplasmic reticulum-plasma membrane tethering"/>
    <property type="evidence" value="ECO:0007669"/>
    <property type="project" value="InterPro"/>
</dbReference>
<dbReference type="Pfam" id="PF25669">
    <property type="entry name" value="SMP_MUG190-like"/>
    <property type="match status" value="1"/>
</dbReference>
<evidence type="ECO:0000256" key="6">
    <source>
        <dbReference type="ARBA" id="ARBA00022824"/>
    </source>
</evidence>
<keyword evidence="9" id="KW-0446">Lipid-binding</keyword>
<evidence type="ECO:0000256" key="2">
    <source>
        <dbReference type="ARBA" id="ARBA00022448"/>
    </source>
</evidence>
<dbReference type="CDD" id="cd21678">
    <property type="entry name" value="SMP_TCB"/>
    <property type="match status" value="1"/>
</dbReference>
<dbReference type="InterPro" id="IPR037756">
    <property type="entry name" value="C2D_Tricalbin"/>
</dbReference>
<keyword evidence="10 12" id="KW-0472">Membrane</keyword>
<evidence type="ECO:0000256" key="11">
    <source>
        <dbReference type="SAM" id="MobiDB-lite"/>
    </source>
</evidence>
<comment type="subcellular location">
    <subcellularLocation>
        <location evidence="1">Endoplasmic reticulum membrane</location>
    </subcellularLocation>
</comment>
<dbReference type="OrthoDB" id="1029639at2759"/>
<feature type="transmembrane region" description="Helical" evidence="12">
    <location>
        <begin position="194"/>
        <end position="226"/>
    </location>
</feature>
<dbReference type="InParanoid" id="A0A1Y2F2K2"/>
<dbReference type="PANTHER" id="PTHR46980">
    <property type="entry name" value="TRICALBIN-1-RELATED"/>
    <property type="match status" value="1"/>
</dbReference>
<proteinExistence type="predicted"/>
<comment type="caution">
    <text evidence="15">The sequence shown here is derived from an EMBL/GenBank/DDBJ whole genome shotgun (WGS) entry which is preliminary data.</text>
</comment>
<dbReference type="InterPro" id="IPR037765">
    <property type="entry name" value="C2B_Tricalbin"/>
</dbReference>
<dbReference type="CDD" id="cd04052">
    <property type="entry name" value="C2B_Tricalbin-like"/>
    <property type="match status" value="1"/>
</dbReference>
<dbReference type="EMBL" id="MCGR01000030">
    <property type="protein sequence ID" value="ORY78101.1"/>
    <property type="molecule type" value="Genomic_DNA"/>
</dbReference>
<keyword evidence="2" id="KW-0813">Transport</keyword>
<dbReference type="InterPro" id="IPR035892">
    <property type="entry name" value="C2_domain_sf"/>
</dbReference>
<organism evidence="15 16">
    <name type="scientific">Leucosporidium creatinivorum</name>
    <dbReference type="NCBI Taxonomy" id="106004"/>
    <lineage>
        <taxon>Eukaryota</taxon>
        <taxon>Fungi</taxon>
        <taxon>Dikarya</taxon>
        <taxon>Basidiomycota</taxon>
        <taxon>Pucciniomycotina</taxon>
        <taxon>Microbotryomycetes</taxon>
        <taxon>Leucosporidiales</taxon>
        <taxon>Leucosporidium</taxon>
    </lineage>
</organism>
<dbReference type="InterPro" id="IPR056910">
    <property type="entry name" value="TCB1-3_C2"/>
</dbReference>
<dbReference type="CDD" id="cd04044">
    <property type="entry name" value="C2A_Tricalbin-like"/>
    <property type="match status" value="1"/>
</dbReference>
<dbReference type="GO" id="GO:0008289">
    <property type="term" value="F:lipid binding"/>
    <property type="evidence" value="ECO:0007669"/>
    <property type="project" value="UniProtKB-KW"/>
</dbReference>
<dbReference type="Proteomes" id="UP000193467">
    <property type="component" value="Unassembled WGS sequence"/>
</dbReference>
<feature type="compositionally biased region" description="Low complexity" evidence="11">
    <location>
        <begin position="1"/>
        <end position="15"/>
    </location>
</feature>
<evidence type="ECO:0000313" key="16">
    <source>
        <dbReference type="Proteomes" id="UP000193467"/>
    </source>
</evidence>
<keyword evidence="4 12" id="KW-0812">Transmembrane</keyword>
<dbReference type="GO" id="GO:0006869">
    <property type="term" value="P:lipid transport"/>
    <property type="evidence" value="ECO:0007669"/>
    <property type="project" value="UniProtKB-KW"/>
</dbReference>
<dbReference type="InterPro" id="IPR037761">
    <property type="entry name" value="C2A_Tricalbin"/>
</dbReference>
<evidence type="ECO:0000256" key="4">
    <source>
        <dbReference type="ARBA" id="ARBA00022692"/>
    </source>
</evidence>
<dbReference type="InterPro" id="IPR052455">
    <property type="entry name" value="Tricalbin_domain"/>
</dbReference>
<feature type="region of interest" description="Disordered" evidence="11">
    <location>
        <begin position="1463"/>
        <end position="1503"/>
    </location>
</feature>
<keyword evidence="6" id="KW-0256">Endoplasmic reticulum</keyword>
<dbReference type="PROSITE" id="PS50004">
    <property type="entry name" value="C2"/>
    <property type="match status" value="4"/>
</dbReference>
<keyword evidence="5" id="KW-0677">Repeat</keyword>
<dbReference type="InterPro" id="IPR017147">
    <property type="entry name" value="Tricalbin"/>
</dbReference>
<keyword evidence="7 12" id="KW-1133">Transmembrane helix</keyword>
<gene>
    <name evidence="15" type="ORF">BCR35DRAFT_305279</name>
</gene>
<dbReference type="CDD" id="cd04045">
    <property type="entry name" value="C2C_Tricalbin-like"/>
    <property type="match status" value="1"/>
</dbReference>
<evidence type="ECO:0000256" key="5">
    <source>
        <dbReference type="ARBA" id="ARBA00022737"/>
    </source>
</evidence>
<evidence type="ECO:0000256" key="12">
    <source>
        <dbReference type="SAM" id="Phobius"/>
    </source>
</evidence>
<evidence type="ECO:0000256" key="10">
    <source>
        <dbReference type="ARBA" id="ARBA00023136"/>
    </source>
</evidence>
<evidence type="ECO:0000256" key="3">
    <source>
        <dbReference type="ARBA" id="ARBA00022553"/>
    </source>
</evidence>
<dbReference type="InterPro" id="IPR037762">
    <property type="entry name" value="C2C_Tricalbin"/>
</dbReference>
<feature type="domain" description="C2" evidence="13">
    <location>
        <begin position="444"/>
        <end position="567"/>
    </location>
</feature>
<dbReference type="PROSITE" id="PS51847">
    <property type="entry name" value="SMP"/>
    <property type="match status" value="1"/>
</dbReference>
<sequence>MATPAAPPTSTMPASISGLADSKPQVSALEESVQNAQEDAGGANVHTFDADASPEEKARQALKGAPSTAPVDMSGMPSLRGQELKDFKEAGGSELVTAPSSGASIKTTTTLKEVEAIAMAKEEGRLDADGTPSPPGAMPNKEGKIREIPSWFAIGWTGQDKTLFLSPEDAQARTILNQFISEAYYGQWWHNAGIIVFAVVAAHFVTLFGGGWGWLVIILAFTATYYQTSIKRTTRNVRDDMTREVAKKGLKADVESATWLNLFMQRFWLIYEPVLSATIVASVDQVLSVSTPAFLDSIRMTTFTLGTKPPHIDHVRTFADTDEDIVMMEWKISFVPNDIANMTTAAAERKINPKIVLNIRLGIGPAVVGKDIIVEDLSFQGTMRIRMKLMSAFPHVQLVDLSFMQPPVFDFVLKPVGFDLSLIPGLSPFITSQVHATLAPMMYAPNTFTLNLEQMLSGAPIDTACGVLAITVHSGRGLKGTKLGGGAPDPYISFSIAGRAELAKTAIKKSTSTPHWNETKYILLNNLNDNLAMTIMDWNEHRPDSDLGAVNFDLKTLLEDGQQEGKLGEVIFDGKPRGQVKYDAIYYPVLKANKLPDGTMETIPETKTGVVRLVIHQAKELDPRGQQINPFVSVALNGKKIHQSQTLKRTPNPVWERPAEFLVTDRASAVIGISVLDDNSIVADTKLGNVNVKLNDILEANAKGQDWFPLSNAKSGRVRLTAEWKPVLMTGAINGAGTFTPPIGVVRVLFKGARDVKNVEALTGGKSDPYARVLHGGIVIARTQVVDNNLDPDWDEIVYIEVHSKKDTFVVEVMDYQHLTKDRSLGVTDLSVADLIAEGPDKRTKPWIGTGKKARKDSIKVDGKRAVKGHIEYEVEFFPCAHLKNVSFNEPEPDSIKEEESVSAGSQKTATTVNGVVENGAKEGSTKTEDEDEGIVIPREELIRTQTGLLVFQLIGGSLSKKGARLEVLFDDGYWPAYSTEPARSTHAVWDEIGEAVIRELDYSHIVLKLNTAEKETREDIIASVTVDMNVFLEACLDKPSTFTLTDPNGGSRSTVTIAAKYIPIDMQIEPRESINNSGNLRVDLVGAKGVPAADRSGKSDPYAVFNLNGDKIHKSEVVKKTLSPTWNESFECEIPSRVAADMFVDIYDWDRVGTATKLGRAQIDLTSLEPMELTELTLPLVPHKDIKAPKEQGHVTIKLLFRPGFLVRSRKSTSTFSLGGAGRVGTGLVTGVAGGVGAGVHGVGAGIGAVGGGAMQVGGGAVRGVGTVGKGVFGGIRKVVPGGGGHARRASNGDLVIPGTVADPASPSELQGLGLPVAAGSVAGESTLPASAGVSTVGTLTITIDSLQGAGDADEKKSIVIKSGAKTIKETKAHHGDVLDSILYGETAVVKTADGPTELSFSVIHKKTFGSDKVLGSVVIPNVWESITPGEALKTLELPLTGGPGALHVSLSWTPNGAFLNSPDADSRSIAGSVSPSMKTRSRFSSTFSRGKGREASVEPSD</sequence>
<feature type="compositionally biased region" description="Basic and acidic residues" evidence="11">
    <location>
        <begin position="1493"/>
        <end position="1503"/>
    </location>
</feature>
<dbReference type="GO" id="GO:0071944">
    <property type="term" value="C:cell periphery"/>
    <property type="evidence" value="ECO:0007669"/>
    <property type="project" value="UniProtKB-ARBA"/>
</dbReference>
<dbReference type="PANTHER" id="PTHR46980:SF2">
    <property type="entry name" value="TRICALBIN-1-RELATED"/>
    <property type="match status" value="1"/>
</dbReference>
<dbReference type="PIRSF" id="PIRSF037232">
    <property type="entry name" value="Tricalbin"/>
    <property type="match status" value="1"/>
</dbReference>
<evidence type="ECO:0000256" key="8">
    <source>
        <dbReference type="ARBA" id="ARBA00023055"/>
    </source>
</evidence>
<feature type="domain" description="C2" evidence="13">
    <location>
        <begin position="714"/>
        <end position="848"/>
    </location>
</feature>
<dbReference type="GO" id="GO:0005789">
    <property type="term" value="C:endoplasmic reticulum membrane"/>
    <property type="evidence" value="ECO:0007669"/>
    <property type="project" value="UniProtKB-SubCell"/>
</dbReference>
<dbReference type="Gene3D" id="2.60.40.150">
    <property type="entry name" value="C2 domain"/>
    <property type="match status" value="4"/>
</dbReference>
<evidence type="ECO:0000256" key="9">
    <source>
        <dbReference type="ARBA" id="ARBA00023121"/>
    </source>
</evidence>
<evidence type="ECO:0000313" key="15">
    <source>
        <dbReference type="EMBL" id="ORY78101.1"/>
    </source>
</evidence>
<dbReference type="FunCoup" id="A0A1Y2F2K2">
    <property type="interactions" value="27"/>
</dbReference>
<name>A0A1Y2F2K2_9BASI</name>
<feature type="domain" description="SMP-LTD" evidence="14">
    <location>
        <begin position="253"/>
        <end position="453"/>
    </location>
</feature>